<dbReference type="Proteomes" id="UP001583186">
    <property type="component" value="Unassembled WGS sequence"/>
</dbReference>
<comment type="caution">
    <text evidence="4">The sequence shown here is derived from an EMBL/GenBank/DDBJ whole genome shotgun (WGS) entry which is preliminary data.</text>
</comment>
<accession>A0ABR3Z9X6</accession>
<feature type="region of interest" description="Disordered" evidence="2">
    <location>
        <begin position="466"/>
        <end position="503"/>
    </location>
</feature>
<dbReference type="Pfam" id="PF04082">
    <property type="entry name" value="Fungal_trans"/>
    <property type="match status" value="1"/>
</dbReference>
<evidence type="ECO:0000313" key="5">
    <source>
        <dbReference type="Proteomes" id="UP001583186"/>
    </source>
</evidence>
<dbReference type="InterPro" id="IPR007219">
    <property type="entry name" value="XnlR_reg_dom"/>
</dbReference>
<keyword evidence="1" id="KW-0539">Nucleus</keyword>
<dbReference type="PANTHER" id="PTHR47425:SF3">
    <property type="entry name" value="ZN(II)2CYS6 TRANSCRIPTION FACTOR (EUROFUNG)"/>
    <property type="match status" value="1"/>
</dbReference>
<proteinExistence type="predicted"/>
<dbReference type="InterPro" id="IPR052761">
    <property type="entry name" value="Fungal_Detox/Toxin_TFs"/>
</dbReference>
<evidence type="ECO:0000256" key="1">
    <source>
        <dbReference type="ARBA" id="ARBA00023242"/>
    </source>
</evidence>
<organism evidence="4 5">
    <name type="scientific">Sporothrix stenoceras</name>
    <dbReference type="NCBI Taxonomy" id="5173"/>
    <lineage>
        <taxon>Eukaryota</taxon>
        <taxon>Fungi</taxon>
        <taxon>Dikarya</taxon>
        <taxon>Ascomycota</taxon>
        <taxon>Pezizomycotina</taxon>
        <taxon>Sordariomycetes</taxon>
        <taxon>Sordariomycetidae</taxon>
        <taxon>Ophiostomatales</taxon>
        <taxon>Ophiostomataceae</taxon>
        <taxon>Sporothrix</taxon>
    </lineage>
</organism>
<sequence length="595" mass="67226">MYSGALTIPDDAFRDELLRTYVYVVYPFMPTIDLDDFLGSITTADDRNPVSLLLFQAVMFAGVTFVDAKFLRARGYDSRKAARKAFFSRVRLLYGLDYEQDRLPLLQAVLLMTYWYDCPDNDKDTWYWMGIALSLAQVSSYHREPLMPSVKQRRLRRRIWWSCVIRDRLLALGVRRPSRIYNEDFRVDPLTVDDFDLRMPSESVVRLLGESRFAASEPSARLQTAVLCVELSKLCTCLGRILHSQYSLTGSQETRSDYLRKAVVVPKDSSTQLEDLALCDAELDEWLTTQDIRAKYTPARTSRESRANVDDATRVIQLHQAQLHMIYLTTITVLHKPQVFFSGSDRPDNDQTNAQRRTSKAKIMDAAVAITNLAHNLKANDQLRFLSTSSVPAFLSASLIHLMDTRSPDDDVRSISIGRFCQCVGALQQLQDIYSSADYAIYFLRDVLKNANIDVPMVKLALMSPTSNETTTQQQQRTSRSTSGCASSSTRIWTPPYQNQPASQNQQIIYPDLPLGRDTKNYSNSGIPNQPQPFLDGQLNPMSAVNFFGGAQDSGDVIFDPLLMNSWLDIDVTVPTLNGFDVDGNSAPMNTTSFM</sequence>
<dbReference type="CDD" id="cd12148">
    <property type="entry name" value="fungal_TF_MHR"/>
    <property type="match status" value="1"/>
</dbReference>
<dbReference type="EMBL" id="JAWCUI010000019">
    <property type="protein sequence ID" value="KAL1897471.1"/>
    <property type="molecule type" value="Genomic_DNA"/>
</dbReference>
<name>A0ABR3Z9X6_9PEZI</name>
<reference evidence="4 5" key="1">
    <citation type="journal article" date="2024" name="IMA Fungus">
        <title>IMA Genome - F19 : A genome assembly and annotation guide to empower mycologists, including annotated draft genome sequences of Ceratocystis pirilliformis, Diaporthe australafricana, Fusarium ophioides, Paecilomyces lecythidis, and Sporothrix stenoceras.</title>
        <authorList>
            <person name="Aylward J."/>
            <person name="Wilson A.M."/>
            <person name="Visagie C.M."/>
            <person name="Spraker J."/>
            <person name="Barnes I."/>
            <person name="Buitendag C."/>
            <person name="Ceriani C."/>
            <person name="Del Mar Angel L."/>
            <person name="du Plessis D."/>
            <person name="Fuchs T."/>
            <person name="Gasser K."/>
            <person name="Kramer D."/>
            <person name="Li W."/>
            <person name="Munsamy K."/>
            <person name="Piso A."/>
            <person name="Price J.L."/>
            <person name="Sonnekus B."/>
            <person name="Thomas C."/>
            <person name="van der Nest A."/>
            <person name="van Dijk A."/>
            <person name="van Heerden A."/>
            <person name="van Vuuren N."/>
            <person name="Yilmaz N."/>
            <person name="Duong T.A."/>
            <person name="van der Merwe N.A."/>
            <person name="Wingfield M.J."/>
            <person name="Wingfield B.D."/>
        </authorList>
    </citation>
    <scope>NUCLEOTIDE SEQUENCE [LARGE SCALE GENOMIC DNA]</scope>
    <source>
        <strain evidence="4 5">CMW 5346</strain>
    </source>
</reference>
<evidence type="ECO:0000259" key="3">
    <source>
        <dbReference type="SMART" id="SM00906"/>
    </source>
</evidence>
<keyword evidence="5" id="KW-1185">Reference proteome</keyword>
<feature type="compositionally biased region" description="Low complexity" evidence="2">
    <location>
        <begin position="470"/>
        <end position="491"/>
    </location>
</feature>
<dbReference type="SMART" id="SM00906">
    <property type="entry name" value="Fungal_trans"/>
    <property type="match status" value="1"/>
</dbReference>
<gene>
    <name evidence="4" type="ORF">Sste5346_004209</name>
</gene>
<evidence type="ECO:0000256" key="2">
    <source>
        <dbReference type="SAM" id="MobiDB-lite"/>
    </source>
</evidence>
<dbReference type="PANTHER" id="PTHR47425">
    <property type="entry name" value="FARB-RELATED"/>
    <property type="match status" value="1"/>
</dbReference>
<protein>
    <recommendedName>
        <fullName evidence="3">Xylanolytic transcriptional activator regulatory domain-containing protein</fullName>
    </recommendedName>
</protein>
<feature type="domain" description="Xylanolytic transcriptional activator regulatory" evidence="3">
    <location>
        <begin position="125"/>
        <end position="195"/>
    </location>
</feature>
<evidence type="ECO:0000313" key="4">
    <source>
        <dbReference type="EMBL" id="KAL1897471.1"/>
    </source>
</evidence>